<feature type="binding site" evidence="6">
    <location>
        <begin position="536"/>
        <end position="537"/>
    </location>
    <ligand>
        <name>alpha-maltose 1-phosphate</name>
        <dbReference type="ChEBI" id="CHEBI:63576"/>
    </ligand>
</feature>
<dbReference type="SMART" id="SM00642">
    <property type="entry name" value="Aamy"/>
    <property type="match status" value="1"/>
</dbReference>
<dbReference type="Gene3D" id="3.20.20.80">
    <property type="entry name" value="Glycosidases"/>
    <property type="match status" value="1"/>
</dbReference>
<evidence type="ECO:0000256" key="2">
    <source>
        <dbReference type="ARBA" id="ARBA00022676"/>
    </source>
</evidence>
<comment type="function">
    <text evidence="6">Maltosyltransferase that uses maltose 1-phosphate (M1P) as the sugar donor to elongate linear or branched alpha-(1-&gt;4)-glucans. Is involved in a branched alpha-glucan biosynthetic pathway from trehalose, together with TreS, Mak and GlgB.</text>
</comment>
<dbReference type="SUPFAM" id="SSF51011">
    <property type="entry name" value="Glycosyl hydrolase domain"/>
    <property type="match status" value="1"/>
</dbReference>
<dbReference type="RefSeq" id="WP_239414362.1">
    <property type="nucleotide sequence ID" value="NZ_CWGJ01000011.1"/>
</dbReference>
<evidence type="ECO:0000259" key="7">
    <source>
        <dbReference type="SMART" id="SM00642"/>
    </source>
</evidence>
<evidence type="ECO:0000313" key="8">
    <source>
        <dbReference type="EMBL" id="CRX38224.1"/>
    </source>
</evidence>
<feature type="binding site" evidence="6">
    <location>
        <position position="264"/>
    </location>
    <ligand>
        <name>alpha-maltose 1-phosphate</name>
        <dbReference type="ChEBI" id="CHEBI:63576"/>
    </ligand>
</feature>
<feature type="active site" description="Nucleophile" evidence="6">
    <location>
        <position position="395"/>
    </location>
</feature>
<dbReference type="Gene3D" id="2.60.40.10">
    <property type="entry name" value="Immunoglobulins"/>
    <property type="match status" value="1"/>
</dbReference>
<dbReference type="EC" id="2.4.99.16" evidence="6"/>
<dbReference type="GO" id="GO:0030979">
    <property type="term" value="P:alpha-glucan biosynthetic process"/>
    <property type="evidence" value="ECO:0007669"/>
    <property type="project" value="UniProtKB-UniRule"/>
</dbReference>
<feature type="domain" description="Glycosyl hydrolase family 13 catalytic" evidence="7">
    <location>
        <begin position="213"/>
        <end position="557"/>
    </location>
</feature>
<evidence type="ECO:0000256" key="6">
    <source>
        <dbReference type="HAMAP-Rule" id="MF_02124"/>
    </source>
</evidence>
<feature type="binding site" evidence="6">
    <location>
        <position position="359"/>
    </location>
    <ligand>
        <name>alpha-maltose 1-phosphate</name>
        <dbReference type="ChEBI" id="CHEBI:63576"/>
    </ligand>
</feature>
<dbReference type="Pfam" id="PF21702">
    <property type="entry name" value="GLGE_C"/>
    <property type="match status" value="1"/>
</dbReference>
<dbReference type="PANTHER" id="PTHR47786:SF2">
    <property type="entry name" value="GLYCOSYL HYDROLASE FAMILY 13 CATALYTIC DOMAIN-CONTAINING PROTEIN"/>
    <property type="match status" value="1"/>
</dbReference>
<keyword evidence="2 6" id="KW-0328">Glycosyltransferase</keyword>
<sequence>MSVSAAEKRQLLTQVKASGSMYTNTLHSIVIQNISPKPEPFGPAKRVLLEQVEVEADIFTDPHTKLEADLIVKAPGLRKTTRIPFHPLVNDRFKAVFVPDTPGTYSFFVEAWVNPAALWQEDLRKKQEARLDLTVDLQIGAALLVEVADLLPPEESVKLLQIAKKLREQKGAEAVAFDPEIARLGRLARPKSRQGVCSQEQEVFVTRKKALFSTWYELFPRSCSGTMRHGTFNDVVAKLPRISRMGFDVLYLPPIHPIGKTKRKGKNNALTALPDDPGSPWAVGSHEGGHDAIQRELGTLADFERLVKEAESLGIEIALDIALQCSPDHPYLKEHPEWFLKRPDGTYQYAENPPKKYEDIIPFHFTEDNKDTLFREILRIFLFWMKRGVRIFRVDNPHTKPFALWEYVIGEVRKVDSGVIFLAEAFTRPKIMHHLARIGFDQSYTYFTWRNTKWELTEYLTELTKTEARNYLRPNFFVNTPDILPESLQWGGRAAFLTRLILAATLSSSYGIYGPAFEQMLSEAVPGKEDYIDSEKYEIKPWDFEKKGTISETIEIVNRIRKENPALQATGNLEFYATDNDYLLAYGKQGPQGESLLIVVNLDHYHTQSGYVTLPLMHLGIQEKEPYLVDDLLSGERYIWEGERNYIQLSPHLVPAHIFRIRPKMLRENNFDYFI</sequence>
<feature type="site" description="Transition state stabilizer" evidence="6">
    <location>
        <position position="482"/>
    </location>
</feature>
<dbReference type="InterPro" id="IPR026585">
    <property type="entry name" value="GlgE"/>
</dbReference>
<dbReference type="GO" id="GO:0004553">
    <property type="term" value="F:hydrolase activity, hydrolyzing O-glycosyl compounds"/>
    <property type="evidence" value="ECO:0007669"/>
    <property type="project" value="InterPro"/>
</dbReference>
<evidence type="ECO:0000256" key="4">
    <source>
        <dbReference type="ARBA" id="ARBA00023277"/>
    </source>
</evidence>
<dbReference type="InterPro" id="IPR013780">
    <property type="entry name" value="Glyco_hydro_b"/>
</dbReference>
<dbReference type="EMBL" id="CWGJ01000011">
    <property type="protein sequence ID" value="CRX38224.1"/>
    <property type="molecule type" value="Genomic_DNA"/>
</dbReference>
<reference evidence="9" key="1">
    <citation type="submission" date="2015-06" db="EMBL/GenBank/DDBJ databases">
        <authorList>
            <person name="Bertelli C."/>
        </authorList>
    </citation>
    <scope>NUCLEOTIDE SEQUENCE [LARGE SCALE GENOMIC DNA]</scope>
    <source>
        <strain evidence="9">CRIB-30</strain>
    </source>
</reference>
<name>A0A0H5DRC6_9BACT</name>
<feature type="binding site" evidence="6">
    <location>
        <position position="324"/>
    </location>
    <ligand>
        <name>alpha-maltose 1-phosphate</name>
        <dbReference type="ChEBI" id="CHEBI:63576"/>
    </ligand>
</feature>
<evidence type="ECO:0000256" key="3">
    <source>
        <dbReference type="ARBA" id="ARBA00022679"/>
    </source>
</evidence>
<dbReference type="Gene3D" id="1.20.58.80">
    <property type="entry name" value="Phosphotransferase system, lactose/cellobiose-type IIA subunit"/>
    <property type="match status" value="1"/>
</dbReference>
<dbReference type="Pfam" id="PF11896">
    <property type="entry name" value="GlgE_dom_N_S"/>
    <property type="match status" value="1"/>
</dbReference>
<dbReference type="HAMAP" id="MF_02124">
    <property type="entry name" value="GlgE"/>
    <property type="match status" value="1"/>
</dbReference>
<comment type="similarity">
    <text evidence="6">Belongs to the glycosyl hydrolase 13 family. GlgE subfamily.</text>
</comment>
<evidence type="ECO:0000313" key="9">
    <source>
        <dbReference type="Proteomes" id="UP000220251"/>
    </source>
</evidence>
<protein>
    <recommendedName>
        <fullName evidence="6">Alpha-1,4-glucan:maltose-1-phosphate maltosyltransferase</fullName>
        <shortName evidence="6">GMPMT</shortName>
        <ecNumber evidence="6">2.4.99.16</ecNumber>
    </recommendedName>
    <alternativeName>
        <fullName evidence="6">(1-&gt;4)-alpha-D-glucan:maltose-1-phosphate alpha-D-maltosyltransferase</fullName>
    </alternativeName>
</protein>
<keyword evidence="8" id="KW-0378">Hydrolase</keyword>
<dbReference type="Proteomes" id="UP000220251">
    <property type="component" value="Unassembled WGS sequence"/>
</dbReference>
<evidence type="ECO:0000256" key="1">
    <source>
        <dbReference type="ARBA" id="ARBA00011738"/>
    </source>
</evidence>
<dbReference type="Gene3D" id="2.60.40.1180">
    <property type="entry name" value="Golgi alpha-mannosidase II"/>
    <property type="match status" value="1"/>
</dbReference>
<feature type="binding site" evidence="6">
    <location>
        <position position="396"/>
    </location>
    <ligand>
        <name>alpha-maltose 1-phosphate</name>
        <dbReference type="ChEBI" id="CHEBI:63576"/>
    </ligand>
</feature>
<dbReference type="InterPro" id="IPR017853">
    <property type="entry name" value="GH"/>
</dbReference>
<dbReference type="AlphaFoldDB" id="A0A0H5DRC6"/>
<keyword evidence="4 6" id="KW-0119">Carbohydrate metabolism</keyword>
<comment type="catalytic activity">
    <reaction evidence="5 6">
        <text>alpha-maltose 1-phosphate + [(1-&gt;4)-alpha-D-glucosyl](n) = [(1-&gt;4)-alpha-D-glucosyl](n+2) + phosphate</text>
        <dbReference type="Rhea" id="RHEA:42692"/>
        <dbReference type="Rhea" id="RHEA-COMP:9584"/>
        <dbReference type="Rhea" id="RHEA-COMP:10183"/>
        <dbReference type="ChEBI" id="CHEBI:15444"/>
        <dbReference type="ChEBI" id="CHEBI:43474"/>
        <dbReference type="ChEBI" id="CHEBI:63576"/>
        <dbReference type="EC" id="2.4.99.16"/>
    </reaction>
</comment>
<dbReference type="InterPro" id="IPR013783">
    <property type="entry name" value="Ig-like_fold"/>
</dbReference>
<accession>A0A0H5DRC6</accession>
<dbReference type="GO" id="GO:0016758">
    <property type="term" value="F:hexosyltransferase activity"/>
    <property type="evidence" value="ECO:0007669"/>
    <property type="project" value="UniProtKB-UniRule"/>
</dbReference>
<dbReference type="SUPFAM" id="SSF51445">
    <property type="entry name" value="(Trans)glycosidases"/>
    <property type="match status" value="1"/>
</dbReference>
<proteinExistence type="inferred from homology"/>
<gene>
    <name evidence="6" type="primary">glgE</name>
    <name evidence="8" type="ORF">ELAC_0875</name>
</gene>
<dbReference type="InterPro" id="IPR049171">
    <property type="entry name" value="GLGE_C"/>
</dbReference>
<dbReference type="InterPro" id="IPR021828">
    <property type="entry name" value="GlgE_dom_N/S"/>
</dbReference>
<keyword evidence="3 6" id="KW-0808">Transferase</keyword>
<feature type="active site" description="Proton donor" evidence="6">
    <location>
        <position position="424"/>
    </location>
</feature>
<dbReference type="InterPro" id="IPR006047">
    <property type="entry name" value="GH13_cat_dom"/>
</dbReference>
<organism evidence="8 9">
    <name type="scientific">Estrella lausannensis</name>
    <dbReference type="NCBI Taxonomy" id="483423"/>
    <lineage>
        <taxon>Bacteria</taxon>
        <taxon>Pseudomonadati</taxon>
        <taxon>Chlamydiota</taxon>
        <taxon>Chlamydiia</taxon>
        <taxon>Parachlamydiales</taxon>
        <taxon>Candidatus Criblamydiaceae</taxon>
        <taxon>Estrella</taxon>
    </lineage>
</organism>
<dbReference type="CDD" id="cd11344">
    <property type="entry name" value="AmyAc_GlgE_like"/>
    <property type="match status" value="1"/>
</dbReference>
<comment type="subunit">
    <text evidence="1 6">Homodimer.</text>
</comment>
<dbReference type="PANTHER" id="PTHR47786">
    <property type="entry name" value="ALPHA-1,4-GLUCAN:MALTOSE-1-PHOSPHATE MALTOSYLTRANSFERASE"/>
    <property type="match status" value="1"/>
</dbReference>
<keyword evidence="9" id="KW-1185">Reference proteome</keyword>
<evidence type="ECO:0000256" key="5">
    <source>
        <dbReference type="ARBA" id="ARBA00048735"/>
    </source>
</evidence>
<keyword evidence="8" id="KW-0326">Glycosidase</keyword>